<comment type="caution">
    <text evidence="2">The sequence shown here is derived from an EMBL/GenBank/DDBJ whole genome shotgun (WGS) entry which is preliminary data.</text>
</comment>
<organism evidence="2 3">
    <name type="scientific">Trypanosoma rangeli SC58</name>
    <dbReference type="NCBI Taxonomy" id="429131"/>
    <lineage>
        <taxon>Eukaryota</taxon>
        <taxon>Discoba</taxon>
        <taxon>Euglenozoa</taxon>
        <taxon>Kinetoplastea</taxon>
        <taxon>Metakinetoplastina</taxon>
        <taxon>Trypanosomatida</taxon>
        <taxon>Trypanosomatidae</taxon>
        <taxon>Trypanosoma</taxon>
        <taxon>Herpetosoma</taxon>
    </lineage>
</organism>
<dbReference type="Proteomes" id="UP000031737">
    <property type="component" value="Unassembled WGS sequence"/>
</dbReference>
<evidence type="ECO:0000313" key="2">
    <source>
        <dbReference type="EMBL" id="ESL09071.1"/>
    </source>
</evidence>
<accession>A0A061J4R0</accession>
<feature type="region of interest" description="Disordered" evidence="1">
    <location>
        <begin position="104"/>
        <end position="126"/>
    </location>
</feature>
<dbReference type="EMBL" id="AUPL01003216">
    <property type="protein sequence ID" value="ESL09071.1"/>
    <property type="molecule type" value="Genomic_DNA"/>
</dbReference>
<evidence type="ECO:0000313" key="3">
    <source>
        <dbReference type="Proteomes" id="UP000031737"/>
    </source>
</evidence>
<protein>
    <submittedName>
        <fullName evidence="2">Uncharacterized protein</fullName>
    </submittedName>
</protein>
<dbReference type="AlphaFoldDB" id="A0A061J4R0"/>
<keyword evidence="3" id="KW-1185">Reference proteome</keyword>
<dbReference type="VEuPathDB" id="TriTrypDB:TRSC58_03216"/>
<name>A0A061J4R0_TRYRA</name>
<sequence length="630" mass="66906">MSDFVYDVSLGRPSNSGQSNINLDVDSLNHDPATLFSTSFMGDLDVDSDSALMERTFGSLSVKPSKLDPDALTALDDVLQTNILDEAGGIDFQHCCQQILQETQQDHGSEGDGGQELYQLPSSGRTDSFGGVSPLYETTPRSLDPVDTQCKYAMPSLALSINSDAVRKSSASESQGPEGNVYSSITATPLQGRALDFRSFLTKKQLPSAILREASVGVFVGQLPSTYSEEDAAALLRAIGADAGVPVHARDVKSHNQSRTCAFVVVNRSALPVLLGYSKRVLCDVSCVWVVEREQAAHLKYYINGFLRDRLRGVPKAALVLEELTPQYMRSRTSNAKGGKCNRNKGNTAVATENLAIMGGSTNDGNPIVTPHPFEMNLVLPGWNSMETPGLTFCAVLNNTCAPSMLNINSASNVSGVMRSHGFPTAPVTSAVAPAPQVNYYVVGASPNGFQGLAPTHVNGQLLFSPAVNGGGNGASGGVGNSVMPASSFLQDVRTARNGAPSLPNASENVSHCSVCSAAFGAMELVYLFPQDNAVMCTRCSSQRVASGDASQVTRGATPFIVPQSNLGSLPQPSVVNPTMLLNTLPPYMPVSNLQNPLMSQVLQLPLAQQQQQQQQQQQGYSVSSGWQHV</sequence>
<proteinExistence type="predicted"/>
<reference evidence="2 3" key="1">
    <citation type="submission" date="2013-07" db="EMBL/GenBank/DDBJ databases">
        <authorList>
            <person name="Stoco P.H."/>
            <person name="Wagner G."/>
            <person name="Gerber A."/>
            <person name="Zaha A."/>
            <person name="Thompson C."/>
            <person name="Bartholomeu D.C."/>
            <person name="Luckemeyer D.D."/>
            <person name="Bahia D."/>
            <person name="Loreto E."/>
            <person name="Prestes E.B."/>
            <person name="Lima F.M."/>
            <person name="Rodrigues-Luiz G."/>
            <person name="Vallejo G.A."/>
            <person name="Filho J.F."/>
            <person name="Monteiro K.M."/>
            <person name="Tyler K.M."/>
            <person name="de Almeida L.G."/>
            <person name="Ortiz M.F."/>
            <person name="Siervo M.A."/>
            <person name="de Moraes M.H."/>
            <person name="Cunha O.L."/>
            <person name="Mendonca-Neto R."/>
            <person name="Silva R."/>
            <person name="Teixeira S.M."/>
            <person name="Murta S.M."/>
            <person name="Sincero T.C."/>
            <person name="Mendes T.A."/>
            <person name="Urmenyi T.P."/>
            <person name="Silva V.G."/>
            <person name="da Rocha W.D."/>
            <person name="Andersson B."/>
            <person name="Romanha A.J."/>
            <person name="Steindel M."/>
            <person name="de Vasconcelos A.T."/>
            <person name="Grisard E.C."/>
        </authorList>
    </citation>
    <scope>NUCLEOTIDE SEQUENCE [LARGE SCALE GENOMIC DNA]</scope>
    <source>
        <strain evidence="2 3">SC58</strain>
    </source>
</reference>
<dbReference type="OrthoDB" id="250880at2759"/>
<gene>
    <name evidence="2" type="ORF">TRSC58_03216</name>
</gene>
<evidence type="ECO:0000256" key="1">
    <source>
        <dbReference type="SAM" id="MobiDB-lite"/>
    </source>
</evidence>